<gene>
    <name evidence="1" type="ORF">R1sor_007824</name>
</gene>
<evidence type="ECO:0000313" key="1">
    <source>
        <dbReference type="EMBL" id="KAL3694173.1"/>
    </source>
</evidence>
<dbReference type="AlphaFoldDB" id="A0ABD3HRL4"/>
<dbReference type="Proteomes" id="UP001633002">
    <property type="component" value="Unassembled WGS sequence"/>
</dbReference>
<organism evidence="1 2">
    <name type="scientific">Riccia sorocarpa</name>
    <dbReference type="NCBI Taxonomy" id="122646"/>
    <lineage>
        <taxon>Eukaryota</taxon>
        <taxon>Viridiplantae</taxon>
        <taxon>Streptophyta</taxon>
        <taxon>Embryophyta</taxon>
        <taxon>Marchantiophyta</taxon>
        <taxon>Marchantiopsida</taxon>
        <taxon>Marchantiidae</taxon>
        <taxon>Marchantiales</taxon>
        <taxon>Ricciaceae</taxon>
        <taxon>Riccia</taxon>
    </lineage>
</organism>
<name>A0ABD3HRL4_9MARC</name>
<accession>A0ABD3HRL4</accession>
<evidence type="ECO:0000313" key="2">
    <source>
        <dbReference type="Proteomes" id="UP001633002"/>
    </source>
</evidence>
<dbReference type="Gene3D" id="2.40.50.140">
    <property type="entry name" value="Nucleic acid-binding proteins"/>
    <property type="match status" value="1"/>
</dbReference>
<sequence>MAESPMAISESRIVTVKEAKVWLENQSAGGCRVVRARITRFGLRGTATYLGRSICSASIYSRDRCSNDISSPKSYYRLKAYLEDATGELEATAWEATRCFTGMPLDEFVAKEMRDNETEILERCIGRMWVLRLARSENHRGMYARIEYAEAVSRKAMFRVKSPCKEESAVETLPTSLVSTICAFGDGSSPVSTATLTCESGEKVKESCEISRESFRHGYERENFGWLDDCSNRGIQVYSSKRRRRSVAEQQLCRNGSDFIKG</sequence>
<reference evidence="1 2" key="1">
    <citation type="submission" date="2024-09" db="EMBL/GenBank/DDBJ databases">
        <title>Chromosome-scale assembly of Riccia sorocarpa.</title>
        <authorList>
            <person name="Paukszto L."/>
        </authorList>
    </citation>
    <scope>NUCLEOTIDE SEQUENCE [LARGE SCALE GENOMIC DNA]</scope>
    <source>
        <strain evidence="1">LP-2024</strain>
        <tissue evidence="1">Aerial parts of the thallus</tissue>
    </source>
</reference>
<dbReference type="InterPro" id="IPR012340">
    <property type="entry name" value="NA-bd_OB-fold"/>
</dbReference>
<keyword evidence="2" id="KW-1185">Reference proteome</keyword>
<dbReference type="SUPFAM" id="SSF50249">
    <property type="entry name" value="Nucleic acid-binding proteins"/>
    <property type="match status" value="1"/>
</dbReference>
<comment type="caution">
    <text evidence="1">The sequence shown here is derived from an EMBL/GenBank/DDBJ whole genome shotgun (WGS) entry which is preliminary data.</text>
</comment>
<proteinExistence type="predicted"/>
<protein>
    <submittedName>
        <fullName evidence="1">Uncharacterized protein</fullName>
    </submittedName>
</protein>
<dbReference type="EMBL" id="JBJQOH010000003">
    <property type="protein sequence ID" value="KAL3694173.1"/>
    <property type="molecule type" value="Genomic_DNA"/>
</dbReference>